<organism evidence="3 4">
    <name type="scientific">Azospirillum formosense</name>
    <dbReference type="NCBI Taxonomy" id="861533"/>
    <lineage>
        <taxon>Bacteria</taxon>
        <taxon>Pseudomonadati</taxon>
        <taxon>Pseudomonadota</taxon>
        <taxon>Alphaproteobacteria</taxon>
        <taxon>Rhodospirillales</taxon>
        <taxon>Azospirillaceae</taxon>
        <taxon>Azospirillum</taxon>
    </lineage>
</organism>
<reference evidence="3 4" key="1">
    <citation type="submission" date="2019-10" db="EMBL/GenBank/DDBJ databases">
        <title>Genome sequence of Azospirillum formosense CC-Nfb-7.</title>
        <authorList>
            <person name="Ambrosini A."/>
            <person name="Sant'Anna F.H."/>
            <person name="Cassan F.D."/>
            <person name="Souza E.M."/>
            <person name="Passaglia L.M.P."/>
        </authorList>
    </citation>
    <scope>NUCLEOTIDE SEQUENCE [LARGE SCALE GENOMIC DNA]</scope>
    <source>
        <strain evidence="3 4">CC-NFb-7</strain>
    </source>
</reference>
<evidence type="ECO:0000256" key="2">
    <source>
        <dbReference type="SAM" id="MobiDB-lite"/>
    </source>
</evidence>
<dbReference type="SUPFAM" id="SSF51735">
    <property type="entry name" value="NAD(P)-binding Rossmann-fold domains"/>
    <property type="match status" value="1"/>
</dbReference>
<keyword evidence="4" id="KW-1185">Reference proteome</keyword>
<dbReference type="Pfam" id="PF00106">
    <property type="entry name" value="adh_short"/>
    <property type="match status" value="1"/>
</dbReference>
<protein>
    <submittedName>
        <fullName evidence="3">SDR family NAD(P)-dependent oxidoreductase</fullName>
    </submittedName>
</protein>
<accession>A0ABX2L774</accession>
<dbReference type="Gene3D" id="3.40.50.720">
    <property type="entry name" value="NAD(P)-binding Rossmann-like Domain"/>
    <property type="match status" value="1"/>
</dbReference>
<sequence length="116" mass="11963">MTAPHLPYLSQFSLEGRVALVTGSGRGLGLEIARAMAGSGAHVLLNGRDAARLEPLAEAIAAAGGPASGLAFDVAARDAVRDAYPRDGRDQGRLDMPVTDVGQSNRHPLTGFAAEE</sequence>
<comment type="similarity">
    <text evidence="1">Belongs to the short-chain dehydrogenases/reductases (SDR) family.</text>
</comment>
<dbReference type="EMBL" id="WHOR01000345">
    <property type="protein sequence ID" value="NUB22772.1"/>
    <property type="molecule type" value="Genomic_DNA"/>
</dbReference>
<gene>
    <name evidence="3" type="ORF">GBZ26_26805</name>
</gene>
<feature type="region of interest" description="Disordered" evidence="2">
    <location>
        <begin position="83"/>
        <end position="116"/>
    </location>
</feature>
<evidence type="ECO:0000256" key="1">
    <source>
        <dbReference type="ARBA" id="ARBA00006484"/>
    </source>
</evidence>
<dbReference type="InterPro" id="IPR036291">
    <property type="entry name" value="NAD(P)-bd_dom_sf"/>
</dbReference>
<feature type="compositionally biased region" description="Basic and acidic residues" evidence="2">
    <location>
        <begin position="83"/>
        <end position="93"/>
    </location>
</feature>
<dbReference type="PRINTS" id="PR00081">
    <property type="entry name" value="GDHRDH"/>
</dbReference>
<comment type="caution">
    <text evidence="3">The sequence shown here is derived from an EMBL/GenBank/DDBJ whole genome shotgun (WGS) entry which is preliminary data.</text>
</comment>
<feature type="non-terminal residue" evidence="3">
    <location>
        <position position="116"/>
    </location>
</feature>
<evidence type="ECO:0000313" key="4">
    <source>
        <dbReference type="Proteomes" id="UP000639419"/>
    </source>
</evidence>
<dbReference type="InterPro" id="IPR002347">
    <property type="entry name" value="SDR_fam"/>
</dbReference>
<proteinExistence type="inferred from homology"/>
<dbReference type="PANTHER" id="PTHR42879">
    <property type="entry name" value="3-OXOACYL-(ACYL-CARRIER-PROTEIN) REDUCTASE"/>
    <property type="match status" value="1"/>
</dbReference>
<dbReference type="PANTHER" id="PTHR42879:SF2">
    <property type="entry name" value="3-OXOACYL-[ACYL-CARRIER-PROTEIN] REDUCTASE FABG"/>
    <property type="match status" value="1"/>
</dbReference>
<evidence type="ECO:0000313" key="3">
    <source>
        <dbReference type="EMBL" id="NUB22772.1"/>
    </source>
</evidence>
<dbReference type="Proteomes" id="UP000639419">
    <property type="component" value="Unassembled WGS sequence"/>
</dbReference>
<dbReference type="RefSeq" id="WP_174441433.1">
    <property type="nucleotide sequence ID" value="NZ_WHOR01000345.1"/>
</dbReference>
<dbReference type="InterPro" id="IPR050259">
    <property type="entry name" value="SDR"/>
</dbReference>
<name>A0ABX2L774_9PROT</name>